<dbReference type="Proteomes" id="UP000076871">
    <property type="component" value="Unassembled WGS sequence"/>
</dbReference>
<evidence type="ECO:0000313" key="3">
    <source>
        <dbReference type="Proteomes" id="UP000076871"/>
    </source>
</evidence>
<sequence length="612" mass="68242">MFPSWPLDADPPLQDPGVGTQQSNDGSKPARLHRRPVDPFYCDSCKKEIMGEFKHHHDWRLHEHECEVTNVPGVAETLTVVRNEKTGRFHCPGCKLYSHSYAHCLRAHARKCMPIWMAHTSQHGAAAESSGQSVLVSTLQTVSDDAAKTRLLPVKKHDIPRSRRAQIRYFAQQGFPEWNIAEYMRIDDRTVARVLKNDMEDDLESDDEYFQVIDATGIDEFSIDTDHMKIEDGMLNAEGDSAQVHQGDLPEDVDMSDGAEEQEVEHVLYTSLSPTPASRSSSVEEPDRSPSPVPSLEWPENDDDMMVDSLPAENVALSPTKRETPPPPPLGMLSSTSLQQPTPPRSYPPQSPVIRPREGTQPVPKLETLGDPLFPPAPSRVTDGNTTSDQAFDGFDEPQGLPESNINAQALASMEFEHPVTLQVIGSNVPVVTHSIFAFLSPLGLTSLASAFFEFGCKTSEDLDVLCALGRLYSWQPFRKWLHKHHNVDTSRWYSLAAGFKEYAASRGADLGVVPQVRLETSQPSTAFRVAPGNENAQAMYAFLTGLRQPLGRHLGLFMACGLSTENALDRFCFKQESWGTKRDELIENGMTQLEWLVVREGLRRRLEAMSM</sequence>
<name>A0A165FBS8_9APHY</name>
<evidence type="ECO:0000313" key="2">
    <source>
        <dbReference type="EMBL" id="KZT08730.1"/>
    </source>
</evidence>
<gene>
    <name evidence="2" type="ORF">LAESUDRAFT_811331</name>
</gene>
<dbReference type="AlphaFoldDB" id="A0A165FBS8"/>
<protein>
    <submittedName>
        <fullName evidence="2">Uncharacterized protein</fullName>
    </submittedName>
</protein>
<feature type="compositionally biased region" description="Low complexity" evidence="1">
    <location>
        <begin position="271"/>
        <end position="281"/>
    </location>
</feature>
<keyword evidence="3" id="KW-1185">Reference proteome</keyword>
<feature type="region of interest" description="Disordered" evidence="1">
    <location>
        <begin position="271"/>
        <end position="398"/>
    </location>
</feature>
<feature type="compositionally biased region" description="Pro residues" evidence="1">
    <location>
        <begin position="341"/>
        <end position="351"/>
    </location>
</feature>
<dbReference type="EMBL" id="KV427614">
    <property type="protein sequence ID" value="KZT08730.1"/>
    <property type="molecule type" value="Genomic_DNA"/>
</dbReference>
<organism evidence="2 3">
    <name type="scientific">Laetiporus sulphureus 93-53</name>
    <dbReference type="NCBI Taxonomy" id="1314785"/>
    <lineage>
        <taxon>Eukaryota</taxon>
        <taxon>Fungi</taxon>
        <taxon>Dikarya</taxon>
        <taxon>Basidiomycota</taxon>
        <taxon>Agaricomycotina</taxon>
        <taxon>Agaricomycetes</taxon>
        <taxon>Polyporales</taxon>
        <taxon>Laetiporus</taxon>
    </lineage>
</organism>
<dbReference type="GeneID" id="63831332"/>
<accession>A0A165FBS8</accession>
<dbReference type="InParanoid" id="A0A165FBS8"/>
<proteinExistence type="predicted"/>
<dbReference type="RefSeq" id="XP_040766470.1">
    <property type="nucleotide sequence ID" value="XM_040914305.1"/>
</dbReference>
<feature type="region of interest" description="Disordered" evidence="1">
    <location>
        <begin position="1"/>
        <end position="32"/>
    </location>
</feature>
<dbReference type="OrthoDB" id="2804480at2759"/>
<reference evidence="2 3" key="1">
    <citation type="journal article" date="2016" name="Mol. Biol. Evol.">
        <title>Comparative Genomics of Early-Diverging Mushroom-Forming Fungi Provides Insights into the Origins of Lignocellulose Decay Capabilities.</title>
        <authorList>
            <person name="Nagy L.G."/>
            <person name="Riley R."/>
            <person name="Tritt A."/>
            <person name="Adam C."/>
            <person name="Daum C."/>
            <person name="Floudas D."/>
            <person name="Sun H."/>
            <person name="Yadav J.S."/>
            <person name="Pangilinan J."/>
            <person name="Larsson K.H."/>
            <person name="Matsuura K."/>
            <person name="Barry K."/>
            <person name="Labutti K."/>
            <person name="Kuo R."/>
            <person name="Ohm R.A."/>
            <person name="Bhattacharya S.S."/>
            <person name="Shirouzu T."/>
            <person name="Yoshinaga Y."/>
            <person name="Martin F.M."/>
            <person name="Grigoriev I.V."/>
            <person name="Hibbett D.S."/>
        </authorList>
    </citation>
    <scope>NUCLEOTIDE SEQUENCE [LARGE SCALE GENOMIC DNA]</scope>
    <source>
        <strain evidence="2 3">93-53</strain>
    </source>
</reference>
<evidence type="ECO:0000256" key="1">
    <source>
        <dbReference type="SAM" id="MobiDB-lite"/>
    </source>
</evidence>